<protein>
    <submittedName>
        <fullName evidence="1">Uncharacterized protein</fullName>
    </submittedName>
</protein>
<feature type="non-terminal residue" evidence="1">
    <location>
        <position position="1"/>
    </location>
</feature>
<name>A0A0F8XFE3_9ZZZZ</name>
<comment type="caution">
    <text evidence="1">The sequence shown here is derived from an EMBL/GenBank/DDBJ whole genome shotgun (WGS) entry which is preliminary data.</text>
</comment>
<reference evidence="1" key="1">
    <citation type="journal article" date="2015" name="Nature">
        <title>Complex archaea that bridge the gap between prokaryotes and eukaryotes.</title>
        <authorList>
            <person name="Spang A."/>
            <person name="Saw J.H."/>
            <person name="Jorgensen S.L."/>
            <person name="Zaremba-Niedzwiedzka K."/>
            <person name="Martijn J."/>
            <person name="Lind A.E."/>
            <person name="van Eijk R."/>
            <person name="Schleper C."/>
            <person name="Guy L."/>
            <person name="Ettema T.J."/>
        </authorList>
    </citation>
    <scope>NUCLEOTIDE SEQUENCE</scope>
</reference>
<organism evidence="1">
    <name type="scientific">marine sediment metagenome</name>
    <dbReference type="NCBI Taxonomy" id="412755"/>
    <lineage>
        <taxon>unclassified sequences</taxon>
        <taxon>metagenomes</taxon>
        <taxon>ecological metagenomes</taxon>
    </lineage>
</organism>
<gene>
    <name evidence="1" type="ORF">LCGC14_3031680</name>
</gene>
<sequence>RWRADWLNVRHATNDHGEPICIGLWQTAESSGRVTWSHLARLPGRMEAAQAYVIGQKEIANTWTPPPPAD</sequence>
<proteinExistence type="predicted"/>
<evidence type="ECO:0000313" key="1">
    <source>
        <dbReference type="EMBL" id="KKK59710.1"/>
    </source>
</evidence>
<dbReference type="EMBL" id="LAZR01063330">
    <property type="protein sequence ID" value="KKK59710.1"/>
    <property type="molecule type" value="Genomic_DNA"/>
</dbReference>
<accession>A0A0F8XFE3</accession>
<dbReference type="AlphaFoldDB" id="A0A0F8XFE3"/>